<comment type="caution">
    <text evidence="1">The sequence shown here is derived from an EMBL/GenBank/DDBJ whole genome shotgun (WGS) entry which is preliminary data.</text>
</comment>
<evidence type="ECO:0000313" key="1">
    <source>
        <dbReference type="EMBL" id="OAS89178.1"/>
    </source>
</evidence>
<proteinExistence type="predicted"/>
<name>A0A179T7D1_9BACI</name>
<protein>
    <submittedName>
        <fullName evidence="1">Uncharacterized protein</fullName>
    </submittedName>
</protein>
<evidence type="ECO:0000313" key="2">
    <source>
        <dbReference type="Proteomes" id="UP000078534"/>
    </source>
</evidence>
<sequence>MPYAVKLHKAMGLYNNLVKLALYLNEGYFMLLLPNICLKSTTGLQKSAYGTSKCVLLKCGSLMQNNSEQSTVQKELQNYE</sequence>
<dbReference type="EMBL" id="LWSG01000001">
    <property type="protein sequence ID" value="OAS89178.1"/>
    <property type="molecule type" value="Genomic_DNA"/>
</dbReference>
<gene>
    <name evidence="1" type="ORF">A6K24_01045</name>
</gene>
<accession>A0A179T7D1</accession>
<dbReference type="AlphaFoldDB" id="A0A179T7D1"/>
<keyword evidence="2" id="KW-1185">Reference proteome</keyword>
<organism evidence="1 2">
    <name type="scientific">Metabacillus litoralis</name>
    <dbReference type="NCBI Taxonomy" id="152268"/>
    <lineage>
        <taxon>Bacteria</taxon>
        <taxon>Bacillati</taxon>
        <taxon>Bacillota</taxon>
        <taxon>Bacilli</taxon>
        <taxon>Bacillales</taxon>
        <taxon>Bacillaceae</taxon>
        <taxon>Metabacillus</taxon>
    </lineage>
</organism>
<reference evidence="2" key="1">
    <citation type="submission" date="2016-04" db="EMBL/GenBank/DDBJ databases">
        <authorList>
            <person name="Lyu Z."/>
            <person name="Lyu W."/>
        </authorList>
    </citation>
    <scope>NUCLEOTIDE SEQUENCE [LARGE SCALE GENOMIC DNA]</scope>
    <source>
        <strain evidence="2">C44</strain>
    </source>
</reference>
<dbReference type="Proteomes" id="UP000078534">
    <property type="component" value="Unassembled WGS sequence"/>
</dbReference>